<accession>A0ABW5AAV7</accession>
<evidence type="ECO:0000259" key="1">
    <source>
        <dbReference type="Pfam" id="PF10091"/>
    </source>
</evidence>
<comment type="caution">
    <text evidence="2">The sequence shown here is derived from an EMBL/GenBank/DDBJ whole genome shotgun (WGS) entry which is preliminary data.</text>
</comment>
<protein>
    <submittedName>
        <fullName evidence="2">Glucoamylase family protein</fullName>
    </submittedName>
</protein>
<dbReference type="Gene3D" id="1.50.10.140">
    <property type="match status" value="1"/>
</dbReference>
<proteinExistence type="predicted"/>
<evidence type="ECO:0000313" key="3">
    <source>
        <dbReference type="Proteomes" id="UP001597413"/>
    </source>
</evidence>
<gene>
    <name evidence="2" type="ORF">ACFSM0_12765</name>
</gene>
<organism evidence="2 3">
    <name type="scientific">Rhodobacter lacus</name>
    <dbReference type="NCBI Taxonomy" id="1641972"/>
    <lineage>
        <taxon>Bacteria</taxon>
        <taxon>Pseudomonadati</taxon>
        <taxon>Pseudomonadota</taxon>
        <taxon>Alphaproteobacteria</taxon>
        <taxon>Rhodobacterales</taxon>
        <taxon>Rhodobacter group</taxon>
        <taxon>Rhodobacter</taxon>
    </lineage>
</organism>
<reference evidence="3" key="1">
    <citation type="journal article" date="2019" name="Int. J. Syst. Evol. Microbiol.">
        <title>The Global Catalogue of Microorganisms (GCM) 10K type strain sequencing project: providing services to taxonomists for standard genome sequencing and annotation.</title>
        <authorList>
            <consortium name="The Broad Institute Genomics Platform"/>
            <consortium name="The Broad Institute Genome Sequencing Center for Infectious Disease"/>
            <person name="Wu L."/>
            <person name="Ma J."/>
        </authorList>
    </citation>
    <scope>NUCLEOTIDE SEQUENCE [LARGE SCALE GENOMIC DNA]</scope>
    <source>
        <strain evidence="3">CCUG 55131</strain>
    </source>
</reference>
<dbReference type="InterPro" id="IPR019282">
    <property type="entry name" value="Glycoamylase-like_cons_dom"/>
</dbReference>
<dbReference type="Proteomes" id="UP001597413">
    <property type="component" value="Unassembled WGS sequence"/>
</dbReference>
<keyword evidence="3" id="KW-1185">Reference proteome</keyword>
<dbReference type="Pfam" id="PF10091">
    <property type="entry name" value="Glycoamylase"/>
    <property type="match status" value="1"/>
</dbReference>
<evidence type="ECO:0000313" key="2">
    <source>
        <dbReference type="EMBL" id="MFD2174960.1"/>
    </source>
</evidence>
<sequence length="408" mass="44007">MTDARLLDRIQSETLQYFTRFAHPASGMARERLGDPSFDHVVTTGGTGFGLMALIVGVERGFLAREAALARIERITHHLEASPRYRGAFPHWMDGASGATIAFSPHDDGGDIVETAFLMMGVLTVRQWLGPTAPALSARLDALWRAVEWAGFCPRADVLHWHWSPTHGFGRVPLQGWHEALVTFVLGAGAPEHPLDPAAYRIGWKESPSFQNGQVYHRIRLPLGPQAGGPLFFAHYSFMGLDPRALTEGGIDYFAQNRAQARINLAHCRANPGGFAGYGPAWGLTACDGPDGYNAFSPTNDHGVIAPTGALASLPYLPGPAMAAARHYATHRGGALWGQCGFYDAFCDSRDWVAQSHIAIDQGPIVGMIENARSGLLWRLFMSAPEVRAGLTRLGFSSPWLGGGGGGV</sequence>
<dbReference type="RefSeq" id="WP_377390942.1">
    <property type="nucleotide sequence ID" value="NZ_JBHUIX010000013.1"/>
</dbReference>
<feature type="domain" description="Glycoamylase-like" evidence="1">
    <location>
        <begin position="173"/>
        <end position="384"/>
    </location>
</feature>
<dbReference type="EMBL" id="JBHUIX010000013">
    <property type="protein sequence ID" value="MFD2174960.1"/>
    <property type="molecule type" value="Genomic_DNA"/>
</dbReference>
<name>A0ABW5AAV7_9RHOB</name>